<reference evidence="9" key="2">
    <citation type="journal article" date="2013" name="Chem. Biol.">
        <title>Core assembly mechanism of quinocarcin/SF-1739: bimodular complex nonribosomal peptide synthetases for sequential mannich-type reactions.</title>
        <authorList>
            <person name="Hiratsuka T."/>
            <person name="Koketsu K."/>
            <person name="Minami A."/>
            <person name="Kaneko S."/>
            <person name="Yamazaki C."/>
            <person name="Watanabe K."/>
            <person name="Oguri H."/>
            <person name="Oikawa H."/>
        </authorList>
    </citation>
    <scope>NUCLEOTIDE SEQUENCE</scope>
    <source>
        <strain evidence="9">DO-52</strain>
    </source>
</reference>
<name>A0A060NZE6_9ACTN</name>
<evidence type="ECO:0000256" key="2">
    <source>
        <dbReference type="ARBA" id="ARBA00022448"/>
    </source>
</evidence>
<comment type="subcellular location">
    <subcellularLocation>
        <location evidence="1">Cell membrane</location>
        <topology evidence="1">Multi-pass membrane protein</topology>
    </subcellularLocation>
</comment>
<organism evidence="9">
    <name type="scientific">Streptomyces melanovinaceus</name>
    <dbReference type="NCBI Taxonomy" id="1182637"/>
    <lineage>
        <taxon>Bacteria</taxon>
        <taxon>Bacillati</taxon>
        <taxon>Actinomycetota</taxon>
        <taxon>Actinomycetes</taxon>
        <taxon>Kitasatosporales</taxon>
        <taxon>Streptomycetaceae</taxon>
        <taxon>Streptomyces</taxon>
    </lineage>
</organism>
<protein>
    <submittedName>
        <fullName evidence="9">Major facilitator transporter</fullName>
    </submittedName>
</protein>
<evidence type="ECO:0000256" key="7">
    <source>
        <dbReference type="SAM" id="Phobius"/>
    </source>
</evidence>
<dbReference type="InterPro" id="IPR010290">
    <property type="entry name" value="TM_effector"/>
</dbReference>
<dbReference type="GO" id="GO:0005886">
    <property type="term" value="C:plasma membrane"/>
    <property type="evidence" value="ECO:0007669"/>
    <property type="project" value="UniProtKB-SubCell"/>
</dbReference>
<dbReference type="AlphaFoldDB" id="A0A060NZE6"/>
<feature type="transmembrane region" description="Helical" evidence="7">
    <location>
        <begin position="391"/>
        <end position="410"/>
    </location>
</feature>
<keyword evidence="4 7" id="KW-0812">Transmembrane</keyword>
<dbReference type="EMBL" id="JX021290">
    <property type="protein sequence ID" value="AGD95026.1"/>
    <property type="molecule type" value="Genomic_DNA"/>
</dbReference>
<evidence type="ECO:0000313" key="9">
    <source>
        <dbReference type="EMBL" id="BAO84873.1"/>
    </source>
</evidence>
<dbReference type="PANTHER" id="PTHR23513:SF6">
    <property type="entry name" value="MAJOR FACILITATOR SUPERFAMILY ASSOCIATED DOMAIN-CONTAINING PROTEIN"/>
    <property type="match status" value="1"/>
</dbReference>
<dbReference type="CDD" id="cd06173">
    <property type="entry name" value="MFS_MefA_like"/>
    <property type="match status" value="1"/>
</dbReference>
<dbReference type="SUPFAM" id="SSF103473">
    <property type="entry name" value="MFS general substrate transporter"/>
    <property type="match status" value="1"/>
</dbReference>
<feature type="transmembrane region" description="Helical" evidence="7">
    <location>
        <begin position="242"/>
        <end position="259"/>
    </location>
</feature>
<accession>A0A060NZE6</accession>
<evidence type="ECO:0000256" key="1">
    <source>
        <dbReference type="ARBA" id="ARBA00004651"/>
    </source>
</evidence>
<keyword evidence="2" id="KW-0813">Transport</keyword>
<feature type="transmembrane region" description="Helical" evidence="7">
    <location>
        <begin position="301"/>
        <end position="318"/>
    </location>
</feature>
<evidence type="ECO:0000313" key="8">
    <source>
        <dbReference type="EMBL" id="AGD95026.1"/>
    </source>
</evidence>
<keyword evidence="3" id="KW-1003">Cell membrane</keyword>
<evidence type="ECO:0000256" key="6">
    <source>
        <dbReference type="ARBA" id="ARBA00023136"/>
    </source>
</evidence>
<dbReference type="InterPro" id="IPR036259">
    <property type="entry name" value="MFS_trans_sf"/>
</dbReference>
<dbReference type="Pfam" id="PF05977">
    <property type="entry name" value="MFS_3"/>
    <property type="match status" value="1"/>
</dbReference>
<dbReference type="Gene3D" id="1.20.1250.20">
    <property type="entry name" value="MFS general substrate transporter like domains"/>
    <property type="match status" value="1"/>
</dbReference>
<proteinExistence type="predicted"/>
<feature type="transmembrane region" description="Helical" evidence="7">
    <location>
        <begin position="178"/>
        <end position="201"/>
    </location>
</feature>
<keyword evidence="5 7" id="KW-1133">Transmembrane helix</keyword>
<dbReference type="EMBL" id="AB819321">
    <property type="protein sequence ID" value="BAO84873.1"/>
    <property type="molecule type" value="Genomic_DNA"/>
</dbReference>
<feature type="transmembrane region" description="Helical" evidence="7">
    <location>
        <begin position="324"/>
        <end position="347"/>
    </location>
</feature>
<feature type="transmembrane region" description="Helical" evidence="7">
    <location>
        <begin position="61"/>
        <end position="82"/>
    </location>
</feature>
<reference evidence="8" key="1">
    <citation type="submission" date="2012-05" db="EMBL/GenBank/DDBJ databases">
        <title>Quinocarcin biosynthetic gene cluster.</title>
        <authorList>
            <person name="Jian X.H."/>
            <person name="Song L.Q."/>
            <person name="Tang G.L."/>
        </authorList>
    </citation>
    <scope>NUCLEOTIDE SEQUENCE</scope>
    <source>
        <strain evidence="8">NRRL 12388</strain>
    </source>
</reference>
<feature type="transmembrane region" description="Helical" evidence="7">
    <location>
        <begin position="265"/>
        <end position="289"/>
    </location>
</feature>
<evidence type="ECO:0000256" key="5">
    <source>
        <dbReference type="ARBA" id="ARBA00022989"/>
    </source>
</evidence>
<evidence type="ECO:0000256" key="3">
    <source>
        <dbReference type="ARBA" id="ARBA00022475"/>
    </source>
</evidence>
<sequence length="429" mass="45797">MVTGDLPTSMERSRSPVWRNRNFFLLWSGQSLSRVGTQVTQLALPLTAAILLDGSPLQVSAVTAIEFLPAMLFGLFVGVWVDRLDLRRILLWTDIGRFISLGTIPVAYVLDVLNFPVLYTATFFTGLLSIVYDSAYQVLLPQLVDKDQLLDANAKLQMSQSIARGSGPALGGTMVQWLSAPVAVAVDAMSYLLSAVAAFLIRVPPVRRKARQERGTFAGEVVEGVRAIVKHPVRWRLSAAEATDNFFGSGVIALYALYATRELGLSAFLTGVVFAVGPLGAIAASAVLARVGRHDRPRETVIAGVLIRAVGFLMAPFAGGSAWLVVALLCAGQILAQGGLTTLAPASVTWRQLITPNHLLGRVLSFGMTLQYGTIPLGALFAGWIGEVFGIRAALAVSACGVFCTALWLLGTRNPDAPERAADSGSMSR</sequence>
<gene>
    <name evidence="9" type="primary">qcn24</name>
    <name evidence="8" type="synonym">qncR1</name>
</gene>
<feature type="transmembrane region" description="Helical" evidence="7">
    <location>
        <begin position="359"/>
        <end position="385"/>
    </location>
</feature>
<evidence type="ECO:0000256" key="4">
    <source>
        <dbReference type="ARBA" id="ARBA00022692"/>
    </source>
</evidence>
<dbReference type="PANTHER" id="PTHR23513">
    <property type="entry name" value="INTEGRAL MEMBRANE EFFLUX PROTEIN-RELATED"/>
    <property type="match status" value="1"/>
</dbReference>
<keyword evidence="6 7" id="KW-0472">Membrane</keyword>